<evidence type="ECO:0000313" key="3">
    <source>
        <dbReference type="EMBL" id="RHW29744.1"/>
    </source>
</evidence>
<evidence type="ECO:0008006" key="5">
    <source>
        <dbReference type="Google" id="ProtNLM"/>
    </source>
</evidence>
<dbReference type="PROSITE" id="PS51257">
    <property type="entry name" value="PROKAR_LIPOPROTEIN"/>
    <property type="match status" value="1"/>
</dbReference>
<feature type="compositionally biased region" description="Basic and acidic residues" evidence="1">
    <location>
        <begin position="43"/>
        <end position="63"/>
    </location>
</feature>
<name>A0A417YB62_9BACI</name>
<organism evidence="3 4">
    <name type="scientific">Oceanobacillus profundus</name>
    <dbReference type="NCBI Taxonomy" id="372463"/>
    <lineage>
        <taxon>Bacteria</taxon>
        <taxon>Bacillati</taxon>
        <taxon>Bacillota</taxon>
        <taxon>Bacilli</taxon>
        <taxon>Bacillales</taxon>
        <taxon>Bacillaceae</taxon>
        <taxon>Oceanobacillus</taxon>
    </lineage>
</organism>
<dbReference type="AlphaFoldDB" id="A0A417YB62"/>
<feature type="signal peptide" evidence="2">
    <location>
        <begin position="1"/>
        <end position="20"/>
    </location>
</feature>
<dbReference type="Proteomes" id="UP000285456">
    <property type="component" value="Unassembled WGS sequence"/>
</dbReference>
<proteinExistence type="predicted"/>
<feature type="region of interest" description="Disordered" evidence="1">
    <location>
        <begin position="25"/>
        <end position="88"/>
    </location>
</feature>
<evidence type="ECO:0000313" key="4">
    <source>
        <dbReference type="Proteomes" id="UP000285456"/>
    </source>
</evidence>
<dbReference type="EMBL" id="QWEH01000020">
    <property type="protein sequence ID" value="RHW29744.1"/>
    <property type="molecule type" value="Genomic_DNA"/>
</dbReference>
<dbReference type="OrthoDB" id="14348at182709"/>
<feature type="chain" id="PRO_5038961721" description="Lipoprotein" evidence="2">
    <location>
        <begin position="21"/>
        <end position="88"/>
    </location>
</feature>
<feature type="compositionally biased region" description="Polar residues" evidence="1">
    <location>
        <begin position="25"/>
        <end position="42"/>
    </location>
</feature>
<feature type="compositionally biased region" description="Basic and acidic residues" evidence="1">
    <location>
        <begin position="72"/>
        <end position="88"/>
    </location>
</feature>
<keyword evidence="4" id="KW-1185">Reference proteome</keyword>
<reference evidence="3 4" key="1">
    <citation type="journal article" date="2007" name="Int. J. Syst. Evol. Microbiol.">
        <title>Oceanobacillus profundus sp. nov., isolated from a deep-sea sediment core.</title>
        <authorList>
            <person name="Kim Y.G."/>
            <person name="Choi D.H."/>
            <person name="Hyun S."/>
            <person name="Cho B.C."/>
        </authorList>
    </citation>
    <scope>NUCLEOTIDE SEQUENCE [LARGE SCALE GENOMIC DNA]</scope>
    <source>
        <strain evidence="3 4">DSM 18246</strain>
    </source>
</reference>
<dbReference type="RefSeq" id="WP_095313295.1">
    <property type="nucleotide sequence ID" value="NZ_JAUOPF010000003.1"/>
</dbReference>
<accession>A0A417YB62</accession>
<evidence type="ECO:0000256" key="2">
    <source>
        <dbReference type="SAM" id="SignalP"/>
    </source>
</evidence>
<keyword evidence="2" id="KW-0732">Signal</keyword>
<protein>
    <recommendedName>
        <fullName evidence="5">Lipoprotein</fullName>
    </recommendedName>
</protein>
<evidence type="ECO:0000256" key="1">
    <source>
        <dbReference type="SAM" id="MobiDB-lite"/>
    </source>
</evidence>
<gene>
    <name evidence="3" type="ORF">D1B32_20545</name>
</gene>
<comment type="caution">
    <text evidence="3">The sequence shown here is derived from an EMBL/GenBank/DDBJ whole genome shotgun (WGS) entry which is preliminary data.</text>
</comment>
<sequence>MRVNWKVLIFSSLVSLSLLSACTVDNNDSNEQQNDVKNNPTHYENDANLEDKENQENKSFIHDEDPDQTDQELQKGEDLEFDSDRGAE</sequence>